<name>A0A564Z274_HYMDI</name>
<feature type="non-terminal residue" evidence="1">
    <location>
        <position position="332"/>
    </location>
</feature>
<dbReference type="AlphaFoldDB" id="A0A564Z274"/>
<accession>A0A564Z274</accession>
<gene>
    <name evidence="1" type="ORF">WMSIL1_LOCUS11696</name>
</gene>
<protein>
    <submittedName>
        <fullName evidence="1">Uncharacterized protein</fullName>
    </submittedName>
</protein>
<dbReference type="Proteomes" id="UP000321570">
    <property type="component" value="Unassembled WGS sequence"/>
</dbReference>
<sequence>ISGQDSILSYGECSSTVFYIRKLFSGDGYIKSQPFITHDAKKRAMRRTTLLHSFRFFRPLTYPLALFLEKLSNFLLESKSRMMLPCIVCQKFGMGRRSLMRIVKFGIQQGCLKLIHVSFGTACALISNNGDDCGEICAEMLRKETLELSNLDGSLTASNEPSGRRFVRNAAVIYLQHPFDIEKYMINAHIDHGSRPASINQSQEDTTLSLDDTIIADTDIIDEKEQFSRGSFYSVHMNGEETFCVQICRFLSDYEAKSNSLLAAHFNSSHKTVSRFADALAGIGKLVTSKVSIGTTFCLVRRFVTEKEAFNIIRNTNNSRGSISFPNSLHSG</sequence>
<proteinExistence type="predicted"/>
<keyword evidence="2" id="KW-1185">Reference proteome</keyword>
<evidence type="ECO:0000313" key="1">
    <source>
        <dbReference type="EMBL" id="VUZ53637.1"/>
    </source>
</evidence>
<reference evidence="1 2" key="1">
    <citation type="submission" date="2019-07" db="EMBL/GenBank/DDBJ databases">
        <authorList>
            <person name="Jastrzebski P J."/>
            <person name="Paukszto L."/>
            <person name="Jastrzebski P J."/>
        </authorList>
    </citation>
    <scope>NUCLEOTIDE SEQUENCE [LARGE SCALE GENOMIC DNA]</scope>
    <source>
        <strain evidence="1 2">WMS-il1</strain>
    </source>
</reference>
<feature type="non-terminal residue" evidence="1">
    <location>
        <position position="1"/>
    </location>
</feature>
<evidence type="ECO:0000313" key="2">
    <source>
        <dbReference type="Proteomes" id="UP000321570"/>
    </source>
</evidence>
<organism evidence="1 2">
    <name type="scientific">Hymenolepis diminuta</name>
    <name type="common">Rat tapeworm</name>
    <dbReference type="NCBI Taxonomy" id="6216"/>
    <lineage>
        <taxon>Eukaryota</taxon>
        <taxon>Metazoa</taxon>
        <taxon>Spiralia</taxon>
        <taxon>Lophotrochozoa</taxon>
        <taxon>Platyhelminthes</taxon>
        <taxon>Cestoda</taxon>
        <taxon>Eucestoda</taxon>
        <taxon>Cyclophyllidea</taxon>
        <taxon>Hymenolepididae</taxon>
        <taxon>Hymenolepis</taxon>
    </lineage>
</organism>
<dbReference type="EMBL" id="CABIJS010000555">
    <property type="protein sequence ID" value="VUZ53637.1"/>
    <property type="molecule type" value="Genomic_DNA"/>
</dbReference>